<comment type="function">
    <text evidence="6">Specifically methylates the guanine in position 1207 of 16S rRNA in the 30S particle.</text>
</comment>
<sequence length="340" mass="39174">MFLCKSSKLILRHSSIFKTKKVFFSGNIQDNFPLRLSTVNTKINLYKYNIYINLKKNVKNIKNIHIYNNLLVSQEMIQNCDTIIYYWPKDKSEAQFQLINLISHLQINTEIFIVGENSSGVRSAPLIFKNWITLNKIDSAKHSLLISGFLKKQKKFILEDFFKTHIWKKCFIQSLPGVFGYKKIDEGSELLASTFTKNISGKVLDIGSGTGFLSASLLCISPQAILTLVDNNIAALKCSQYTLDSNQLKGTVICSDLYSNICQKFDLIISNPPFHEDLKINFNIIKKIIYASKKYLTLEGELRFVVNSFLNCDNLLEKIFKKYFILKKTNKYKIYQAFLK</sequence>
<comment type="catalytic activity">
    <reaction evidence="6">
        <text>guanosine(1207) in 16S rRNA + S-adenosyl-L-methionine = N(2)-methylguanosine(1207) in 16S rRNA + S-adenosyl-L-homocysteine + H(+)</text>
        <dbReference type="Rhea" id="RHEA:42736"/>
        <dbReference type="Rhea" id="RHEA-COMP:10213"/>
        <dbReference type="Rhea" id="RHEA-COMP:10214"/>
        <dbReference type="ChEBI" id="CHEBI:15378"/>
        <dbReference type="ChEBI" id="CHEBI:57856"/>
        <dbReference type="ChEBI" id="CHEBI:59789"/>
        <dbReference type="ChEBI" id="CHEBI:74269"/>
        <dbReference type="ChEBI" id="CHEBI:74481"/>
        <dbReference type="EC" id="2.1.1.172"/>
    </reaction>
</comment>
<evidence type="ECO:0000256" key="1">
    <source>
        <dbReference type="ARBA" id="ARBA00022490"/>
    </source>
</evidence>
<evidence type="ECO:0000259" key="8">
    <source>
        <dbReference type="Pfam" id="PF08468"/>
    </source>
</evidence>
<dbReference type="CDD" id="cd02440">
    <property type="entry name" value="AdoMet_MTases"/>
    <property type="match status" value="1"/>
</dbReference>
<dbReference type="AlphaFoldDB" id="A0A4D6XTM7"/>
<dbReference type="PROSITE" id="PS00092">
    <property type="entry name" value="N6_MTASE"/>
    <property type="match status" value="1"/>
</dbReference>
<keyword evidence="1 6" id="KW-0963">Cytoplasm</keyword>
<dbReference type="InterPro" id="IPR007848">
    <property type="entry name" value="Small_mtfrase_dom"/>
</dbReference>
<organism evidence="9 10">
    <name type="scientific">Buchnera aphidicola</name>
    <name type="common">Hyperomyzus lactucae</name>
    <dbReference type="NCBI Taxonomy" id="1241860"/>
    <lineage>
        <taxon>Bacteria</taxon>
        <taxon>Pseudomonadati</taxon>
        <taxon>Pseudomonadota</taxon>
        <taxon>Gammaproteobacteria</taxon>
        <taxon>Enterobacterales</taxon>
        <taxon>Erwiniaceae</taxon>
        <taxon>Buchnera</taxon>
    </lineage>
</organism>
<evidence type="ECO:0000256" key="6">
    <source>
        <dbReference type="HAMAP-Rule" id="MF_01862"/>
    </source>
</evidence>
<reference evidence="9 10" key="1">
    <citation type="submission" date="2018-12" db="EMBL/GenBank/DDBJ databases">
        <authorList>
            <person name="Chong R.A."/>
        </authorList>
    </citation>
    <scope>NUCLEOTIDE SEQUENCE [LARGE SCALE GENOMIC DNA]</scope>
    <source>
        <strain evidence="9 10">Hla</strain>
    </source>
</reference>
<dbReference type="PANTHER" id="PTHR47816:SF4">
    <property type="entry name" value="RIBOSOMAL RNA SMALL SUBUNIT METHYLTRANSFERASE C"/>
    <property type="match status" value="1"/>
</dbReference>
<dbReference type="PANTHER" id="PTHR47816">
    <property type="entry name" value="RIBOSOMAL RNA SMALL SUBUNIT METHYLTRANSFERASE C"/>
    <property type="match status" value="1"/>
</dbReference>
<dbReference type="OrthoDB" id="9816072at2"/>
<dbReference type="InterPro" id="IPR023543">
    <property type="entry name" value="rRNA_ssu_MeTfrase_C"/>
</dbReference>
<evidence type="ECO:0000256" key="4">
    <source>
        <dbReference type="ARBA" id="ARBA00022679"/>
    </source>
</evidence>
<gene>
    <name evidence="6 9" type="primary">rsmC</name>
    <name evidence="9" type="ORF">D9V68_01675</name>
</gene>
<feature type="domain" description="Methyltransferase small N-terminal" evidence="8">
    <location>
        <begin position="7"/>
        <end position="164"/>
    </location>
</feature>
<proteinExistence type="inferred from homology"/>
<protein>
    <recommendedName>
        <fullName evidence="6">Ribosomal RNA small subunit methyltransferase C</fullName>
        <ecNumber evidence="6">2.1.1.172</ecNumber>
    </recommendedName>
    <alternativeName>
        <fullName evidence="6">16S rRNA m2G1207 methyltransferase</fullName>
    </alternativeName>
    <alternativeName>
        <fullName evidence="6">rRNA (guanine-N(2)-)-methyltransferase RsmC</fullName>
    </alternativeName>
</protein>
<dbReference type="Proteomes" id="UP000298738">
    <property type="component" value="Chromosome"/>
</dbReference>
<dbReference type="Pfam" id="PF08468">
    <property type="entry name" value="MTS_N"/>
    <property type="match status" value="1"/>
</dbReference>
<dbReference type="SUPFAM" id="SSF53335">
    <property type="entry name" value="S-adenosyl-L-methionine-dependent methyltransferases"/>
    <property type="match status" value="1"/>
</dbReference>
<keyword evidence="2 6" id="KW-0698">rRNA processing</keyword>
<evidence type="ECO:0000256" key="3">
    <source>
        <dbReference type="ARBA" id="ARBA00022603"/>
    </source>
</evidence>
<dbReference type="InterPro" id="IPR029063">
    <property type="entry name" value="SAM-dependent_MTases_sf"/>
</dbReference>
<comment type="subcellular location">
    <subcellularLocation>
        <location evidence="6">Cytoplasm</location>
    </subcellularLocation>
</comment>
<dbReference type="Pfam" id="PF05175">
    <property type="entry name" value="MTS"/>
    <property type="match status" value="1"/>
</dbReference>
<evidence type="ECO:0000313" key="10">
    <source>
        <dbReference type="Proteomes" id="UP000298738"/>
    </source>
</evidence>
<dbReference type="Gene3D" id="3.40.50.150">
    <property type="entry name" value="Vaccinia Virus protein VP39"/>
    <property type="match status" value="2"/>
</dbReference>
<dbReference type="EC" id="2.1.1.172" evidence="6"/>
<dbReference type="InterPro" id="IPR013675">
    <property type="entry name" value="Mtase_sm_N"/>
</dbReference>
<keyword evidence="4 6" id="KW-0808">Transferase</keyword>
<dbReference type="NCBIfam" id="NF007023">
    <property type="entry name" value="PRK09489.1"/>
    <property type="match status" value="1"/>
</dbReference>
<comment type="subunit">
    <text evidence="6">Monomer.</text>
</comment>
<feature type="domain" description="Methyltransferase small" evidence="7">
    <location>
        <begin position="172"/>
        <end position="336"/>
    </location>
</feature>
<dbReference type="InterPro" id="IPR046977">
    <property type="entry name" value="RsmC/RlmG"/>
</dbReference>
<dbReference type="GO" id="GO:0003676">
    <property type="term" value="F:nucleic acid binding"/>
    <property type="evidence" value="ECO:0007669"/>
    <property type="project" value="InterPro"/>
</dbReference>
<dbReference type="GO" id="GO:0005737">
    <property type="term" value="C:cytoplasm"/>
    <property type="evidence" value="ECO:0007669"/>
    <property type="project" value="UniProtKB-SubCell"/>
</dbReference>
<comment type="similarity">
    <text evidence="6">Belongs to the methyltransferase superfamily. RsmC family.</text>
</comment>
<name>A0A4D6XTM7_9GAMM</name>
<keyword evidence="3 6" id="KW-0489">Methyltransferase</keyword>
<dbReference type="InterPro" id="IPR002052">
    <property type="entry name" value="DNA_methylase_N6_adenine_CS"/>
</dbReference>
<evidence type="ECO:0000259" key="7">
    <source>
        <dbReference type="Pfam" id="PF05175"/>
    </source>
</evidence>
<evidence type="ECO:0000256" key="2">
    <source>
        <dbReference type="ARBA" id="ARBA00022552"/>
    </source>
</evidence>
<dbReference type="HAMAP" id="MF_01862">
    <property type="entry name" value="16SrRNA_methyltr_C"/>
    <property type="match status" value="1"/>
</dbReference>
<reference evidence="9 10" key="2">
    <citation type="submission" date="2019-05" db="EMBL/GenBank/DDBJ databases">
        <title>Genome evolution of the obligate endosymbiont Buchnera aphidicola.</title>
        <authorList>
            <person name="Moran N.A."/>
        </authorList>
    </citation>
    <scope>NUCLEOTIDE SEQUENCE [LARGE SCALE GENOMIC DNA]</scope>
    <source>
        <strain evidence="9 10">Hla</strain>
    </source>
</reference>
<accession>A0A4D6XTM7</accession>
<evidence type="ECO:0000256" key="5">
    <source>
        <dbReference type="ARBA" id="ARBA00022691"/>
    </source>
</evidence>
<dbReference type="GO" id="GO:0052914">
    <property type="term" value="F:16S rRNA (guanine(1207)-N(2))-methyltransferase activity"/>
    <property type="evidence" value="ECO:0007669"/>
    <property type="project" value="UniProtKB-EC"/>
</dbReference>
<keyword evidence="5 6" id="KW-0949">S-adenosyl-L-methionine</keyword>
<evidence type="ECO:0000313" key="9">
    <source>
        <dbReference type="EMBL" id="QCI21052.1"/>
    </source>
</evidence>
<dbReference type="EMBL" id="CP034876">
    <property type="protein sequence ID" value="QCI21052.1"/>
    <property type="molecule type" value="Genomic_DNA"/>
</dbReference>